<dbReference type="CDD" id="cd01347">
    <property type="entry name" value="ligand_gated_channel"/>
    <property type="match status" value="1"/>
</dbReference>
<keyword evidence="9" id="KW-0675">Receptor</keyword>
<dbReference type="EMBL" id="CP018820">
    <property type="protein sequence ID" value="APR52244.1"/>
    <property type="molecule type" value="Genomic_DNA"/>
</dbReference>
<evidence type="ECO:0000313" key="9">
    <source>
        <dbReference type="EMBL" id="RSV00880.1"/>
    </source>
</evidence>
<dbReference type="Proteomes" id="UP000287746">
    <property type="component" value="Unassembled WGS sequence"/>
</dbReference>
<dbReference type="NCBIfam" id="TIGR01782">
    <property type="entry name" value="TonB-Xanth-Caul"/>
    <property type="match status" value="1"/>
</dbReference>
<dbReference type="OrthoDB" id="5476657at2"/>
<comment type="subcellular location">
    <subcellularLocation>
        <location evidence="1 4">Cell outer membrane</location>
    </subcellularLocation>
</comment>
<proteinExistence type="inferred from homology"/>
<dbReference type="Gene3D" id="2.40.170.20">
    <property type="entry name" value="TonB-dependent receptor, beta-barrel domain"/>
    <property type="match status" value="1"/>
</dbReference>
<dbReference type="InterPro" id="IPR036942">
    <property type="entry name" value="Beta-barrel_TonB_sf"/>
</dbReference>
<evidence type="ECO:0000259" key="7">
    <source>
        <dbReference type="Pfam" id="PF07715"/>
    </source>
</evidence>
<reference evidence="11" key="2">
    <citation type="submission" date="2016-12" db="EMBL/GenBank/DDBJ databases">
        <title>Whole genome sequencing of Sphingomonas sp. ABOJV.</title>
        <authorList>
            <person name="Conlan S."/>
            <person name="Thomas P.J."/>
            <person name="Mullikin J."/>
            <person name="Palmore T.N."/>
            <person name="Frank K.M."/>
            <person name="Segre J.A."/>
        </authorList>
    </citation>
    <scope>NUCLEOTIDE SEQUENCE [LARGE SCALE GENOMIC DNA]</scope>
    <source>
        <strain evidence="11">ABOJV</strain>
    </source>
</reference>
<accession>A0A1L6J8N5</accession>
<evidence type="ECO:0000313" key="10">
    <source>
        <dbReference type="EMBL" id="RSY80646.1"/>
    </source>
</evidence>
<dbReference type="Gene3D" id="2.170.130.10">
    <property type="entry name" value="TonB-dependent receptor, plug domain"/>
    <property type="match status" value="1"/>
</dbReference>
<reference evidence="8" key="1">
    <citation type="submission" date="2016-12" db="EMBL/GenBank/DDBJ databases">
        <title>Whole genome sequencing of Sphingomonas koreensis.</title>
        <authorList>
            <person name="Conlan S."/>
            <person name="Thomas P.J."/>
            <person name="Mullikin J."/>
            <person name="Palmore T.N."/>
            <person name="Frank K.M."/>
            <person name="Segre J.A."/>
        </authorList>
    </citation>
    <scope>NUCLEOTIDE SEQUENCE</scope>
    <source>
        <strain evidence="8">ABOJV</strain>
    </source>
</reference>
<dbReference type="EMBL" id="QQWO01000014">
    <property type="protein sequence ID" value="RSV00880.1"/>
    <property type="molecule type" value="Genomic_DNA"/>
</dbReference>
<evidence type="ECO:0000259" key="6">
    <source>
        <dbReference type="Pfam" id="PF00593"/>
    </source>
</evidence>
<evidence type="ECO:0000256" key="5">
    <source>
        <dbReference type="SAM" id="SignalP"/>
    </source>
</evidence>
<dbReference type="GO" id="GO:0009279">
    <property type="term" value="C:cell outer membrane"/>
    <property type="evidence" value="ECO:0007669"/>
    <property type="project" value="UniProtKB-SubCell"/>
</dbReference>
<feature type="signal peptide" evidence="5">
    <location>
        <begin position="1"/>
        <end position="23"/>
    </location>
</feature>
<dbReference type="Pfam" id="PF07715">
    <property type="entry name" value="Plug"/>
    <property type="match status" value="1"/>
</dbReference>
<dbReference type="Pfam" id="PF00593">
    <property type="entry name" value="TonB_dep_Rec_b-barrel"/>
    <property type="match status" value="1"/>
</dbReference>
<evidence type="ECO:0000256" key="2">
    <source>
        <dbReference type="ARBA" id="ARBA00023136"/>
    </source>
</evidence>
<evidence type="ECO:0000256" key="1">
    <source>
        <dbReference type="ARBA" id="ARBA00004442"/>
    </source>
</evidence>
<keyword evidence="11" id="KW-1185">Reference proteome</keyword>
<gene>
    <name evidence="8" type="ORF">BRX40_07200</name>
    <name evidence="9" type="ORF">CA257_15630</name>
    <name evidence="10" type="ORF">DAH66_15935</name>
</gene>
<comment type="similarity">
    <text evidence="4">Belongs to the TonB-dependent receptor family.</text>
</comment>
<dbReference type="Proteomes" id="UP000286681">
    <property type="component" value="Unassembled WGS sequence"/>
</dbReference>
<dbReference type="STRING" id="93064.BRX40_07200"/>
<sequence>MRYTATGRLAARLAITASGTAIAATLLVASPAFAQDSEQPAAEEGPEVTVTGFRRAIETAVATKRDSNQIVESVSAEDIGKLPDNSIAEAIARLPGLTAQRLDGRAQVISVRGLSPDFAATLLNGREQVTTGDNRGVEFDQYPSELMGAVDVYKTPFAGLVGQGLSGTINLRTIRPLDYGKRVLGVNARGEIVSTGKLNTGSKDKGYRASLTYIDQFANDTIGITLGIAHINSPTQFERFNSWGYPTFDTNNDLYGIRDTKGTPSQADDTFTPRAGYAAAQGARIIGGAKPYVQSTELERTGVMGALQWKPTPDLNIVLDGYYSKFKDAQTLRGIEFPLQWGGAVLQPGFTVKDGIITDGTWSGVKPVVRNDANLREADLYSGGLNISYVTGGWKITGDASYSRVDREDKVLETYSGTSRGGGNGPFDTLGFSRDAEGRYSFKSSINYADAARIFLTSPQGWGGDNTPGGQDGFLNNPTTSDELMAFRLDVERELGDNQGKLAFGANYSKREKSLDLQRWYLGLKANAADPLHNTSVAIPADQLLDPTKLGYLGIPGMVSYDPLKLAYSGLYNFNAATDANLFAFSWGVREEILTGYARYDIDVEMSDGSKLGGNVGAQVVSVDQFSNGLGASGSPVATVTDLSDGVRYTYVLPNMNIVARLNNGFTVRFGAARQMARPRMDQMRASMSFSYNASLAGNTDINFSPWSGEGGNPRLRPWIANAVDLSVEKYFARDSYIALAGFYKHLETYIYQENQVYDFTGFPVTSGPEPRLRQGIAKVFRNGSGGQLYGAELSATFSLRNLSNALDGFGVLGSVSYTESSITPDPNNPAQPLPGLSKWVANGTVYFEKWGFSARASVRHRSSFLAELSGIGTDRIQRLAKPETIVDAQIGYEFQNGPLKGLGILAQAQNLTDEPFVTHEAADERLTVDHQRYGVRYLLGLSYKL</sequence>
<dbReference type="PANTHER" id="PTHR40980">
    <property type="entry name" value="PLUG DOMAIN-CONTAINING PROTEIN"/>
    <property type="match status" value="1"/>
</dbReference>
<feature type="domain" description="TonB-dependent receptor plug" evidence="7">
    <location>
        <begin position="64"/>
        <end position="167"/>
    </location>
</feature>
<evidence type="ECO:0000256" key="4">
    <source>
        <dbReference type="RuleBase" id="RU003357"/>
    </source>
</evidence>
<name>A0A1L6J8N5_9SPHN</name>
<feature type="domain" description="TonB-dependent receptor-like beta-barrel" evidence="6">
    <location>
        <begin position="457"/>
        <end position="912"/>
    </location>
</feature>
<keyword evidence="2 4" id="KW-0472">Membrane</keyword>
<protein>
    <submittedName>
        <fullName evidence="9">TonB-dependent receptor</fullName>
    </submittedName>
</protein>
<dbReference type="KEGG" id="skr:BRX40_07200"/>
<evidence type="ECO:0000313" key="12">
    <source>
        <dbReference type="Proteomes" id="UP000286681"/>
    </source>
</evidence>
<dbReference type="Proteomes" id="UP000185161">
    <property type="component" value="Chromosome"/>
</dbReference>
<feature type="chain" id="PRO_5041797842" evidence="5">
    <location>
        <begin position="24"/>
        <end position="946"/>
    </location>
</feature>
<evidence type="ECO:0000313" key="13">
    <source>
        <dbReference type="Proteomes" id="UP000287746"/>
    </source>
</evidence>
<dbReference type="InterPro" id="IPR000531">
    <property type="entry name" value="Beta-barrel_TonB"/>
</dbReference>
<dbReference type="InterPro" id="IPR037066">
    <property type="entry name" value="Plug_dom_sf"/>
</dbReference>
<dbReference type="SUPFAM" id="SSF56935">
    <property type="entry name" value="Porins"/>
    <property type="match status" value="1"/>
</dbReference>
<organism evidence="8 11">
    <name type="scientific">Sphingomonas koreensis</name>
    <dbReference type="NCBI Taxonomy" id="93064"/>
    <lineage>
        <taxon>Bacteria</taxon>
        <taxon>Pseudomonadati</taxon>
        <taxon>Pseudomonadota</taxon>
        <taxon>Alphaproteobacteria</taxon>
        <taxon>Sphingomonadales</taxon>
        <taxon>Sphingomonadaceae</taxon>
        <taxon>Sphingomonas</taxon>
    </lineage>
</organism>
<evidence type="ECO:0000256" key="3">
    <source>
        <dbReference type="ARBA" id="ARBA00023237"/>
    </source>
</evidence>
<dbReference type="AlphaFoldDB" id="A0A1L6J8N5"/>
<dbReference type="InterPro" id="IPR012910">
    <property type="entry name" value="Plug_dom"/>
</dbReference>
<dbReference type="EMBL" id="QQYZ01000016">
    <property type="protein sequence ID" value="RSY80646.1"/>
    <property type="molecule type" value="Genomic_DNA"/>
</dbReference>
<reference evidence="12 13" key="3">
    <citation type="submission" date="2018-07" db="EMBL/GenBank/DDBJ databases">
        <title>Genomic and Epidemiologic Investigation of an Indolent Hospital Outbreak.</title>
        <authorList>
            <person name="Johnson R.C."/>
            <person name="Deming C."/>
            <person name="Conlan S."/>
            <person name="Zellmer C.J."/>
            <person name="Michelin A.V."/>
            <person name="Lee-Lin S."/>
            <person name="Thomas P.J."/>
            <person name="Park M."/>
            <person name="Weingarten R.A."/>
            <person name="Less J."/>
            <person name="Dekker J.P."/>
            <person name="Frank K.M."/>
            <person name="Musser K.A."/>
            <person name="Mcquiston J.R."/>
            <person name="Henderson D.K."/>
            <person name="Lau A.F."/>
            <person name="Palmore T.N."/>
            <person name="Segre J.A."/>
        </authorList>
    </citation>
    <scope>NUCLEOTIDE SEQUENCE [LARGE SCALE GENOMIC DNA]</scope>
    <source>
        <strain evidence="10 13">SK-CDC1_0717</strain>
        <strain evidence="9 12">SK-NIH.Env10_0317</strain>
    </source>
</reference>
<keyword evidence="3" id="KW-0998">Cell outer membrane</keyword>
<dbReference type="InterPro" id="IPR010104">
    <property type="entry name" value="TonB_rcpt_bac"/>
</dbReference>
<dbReference type="RefSeq" id="WP_075151144.1">
    <property type="nucleotide sequence ID" value="NZ_CP018820.1"/>
</dbReference>
<keyword evidence="4" id="KW-0798">TonB box</keyword>
<dbReference type="GeneID" id="44132337"/>
<evidence type="ECO:0000313" key="11">
    <source>
        <dbReference type="Proteomes" id="UP000185161"/>
    </source>
</evidence>
<keyword evidence="5" id="KW-0732">Signal</keyword>
<evidence type="ECO:0000313" key="8">
    <source>
        <dbReference type="EMBL" id="APR52244.1"/>
    </source>
</evidence>
<dbReference type="PANTHER" id="PTHR40980:SF3">
    <property type="entry name" value="TONB-DEPENDENT RECEPTOR-LIKE BETA-BARREL DOMAIN-CONTAINING PROTEIN"/>
    <property type="match status" value="1"/>
</dbReference>